<evidence type="ECO:0000256" key="3">
    <source>
        <dbReference type="ARBA" id="ARBA00022679"/>
    </source>
</evidence>
<dbReference type="PANTHER" id="PTHR19376">
    <property type="entry name" value="DNA-DIRECTED RNA POLYMERASE"/>
    <property type="match status" value="1"/>
</dbReference>
<sequence>RKVLETVCYSCGKIKAIDTEERRQVLAKRNPKARFEGLWRLSRARPRCEPPPTEDPENPKAPKGPIHDGCGNEQPHYRKKGLTLESIWKKDKSDDEDDSKQKETVRVYASEALRILSLLTDETLDMMGLNKDYARPEWFILQSLPVPPPAVRPSVSQDGSNQGPRSEDDLTFKLTDIIRANQSVTRCEVDGTPEHIKNQ</sequence>
<dbReference type="GO" id="GO:0003899">
    <property type="term" value="F:DNA-directed RNA polymerase activity"/>
    <property type="evidence" value="ECO:0007669"/>
    <property type="project" value="UniProtKB-EC"/>
</dbReference>
<dbReference type="SUPFAM" id="SSF64484">
    <property type="entry name" value="beta and beta-prime subunits of DNA dependent RNA-polymerase"/>
    <property type="match status" value="1"/>
</dbReference>
<evidence type="ECO:0000259" key="7">
    <source>
        <dbReference type="Pfam" id="PF04997"/>
    </source>
</evidence>
<accession>A0A0K0MCT7</accession>
<evidence type="ECO:0000313" key="8">
    <source>
        <dbReference type="EMBL" id="AKA54417.1"/>
    </source>
</evidence>
<organism evidence="8">
    <name type="scientific">Knufia sp. LS-2015d</name>
    <dbReference type="NCBI Taxonomy" id="1628660"/>
    <lineage>
        <taxon>Eukaryota</taxon>
        <taxon>Fungi</taxon>
        <taxon>Dikarya</taxon>
        <taxon>Ascomycota</taxon>
        <taxon>Pezizomycotina</taxon>
        <taxon>Eurotiomycetes</taxon>
        <taxon>Chaetothyriomycetidae</taxon>
        <taxon>Chaetothyriales</taxon>
        <taxon>Trichomeriaceae</taxon>
        <taxon>Knufia</taxon>
    </lineage>
</organism>
<dbReference type="InterPro" id="IPR007080">
    <property type="entry name" value="RNA_pol_Rpb1_1"/>
</dbReference>
<dbReference type="AlphaFoldDB" id="A0A0K0MCT7"/>
<proteinExistence type="predicted"/>
<keyword evidence="3" id="KW-0808">Transferase</keyword>
<dbReference type="InterPro" id="IPR045867">
    <property type="entry name" value="DNA-dir_RpoC_beta_prime"/>
</dbReference>
<dbReference type="GO" id="GO:0003677">
    <property type="term" value="F:DNA binding"/>
    <property type="evidence" value="ECO:0007669"/>
    <property type="project" value="InterPro"/>
</dbReference>
<feature type="non-terminal residue" evidence="8">
    <location>
        <position position="1"/>
    </location>
</feature>
<dbReference type="GO" id="GO:0005665">
    <property type="term" value="C:RNA polymerase II, core complex"/>
    <property type="evidence" value="ECO:0007669"/>
    <property type="project" value="TreeGrafter"/>
</dbReference>
<keyword evidence="2" id="KW-0240">DNA-directed RNA polymerase</keyword>
<feature type="region of interest" description="Disordered" evidence="6">
    <location>
        <begin position="41"/>
        <end position="78"/>
    </location>
</feature>
<evidence type="ECO:0000256" key="4">
    <source>
        <dbReference type="ARBA" id="ARBA00022695"/>
    </source>
</evidence>
<keyword evidence="4" id="KW-0548">Nucleotidyltransferase</keyword>
<feature type="non-terminal residue" evidence="8">
    <location>
        <position position="199"/>
    </location>
</feature>
<feature type="region of interest" description="Disordered" evidence="6">
    <location>
        <begin position="150"/>
        <end position="171"/>
    </location>
</feature>
<reference evidence="8" key="1">
    <citation type="submission" date="2014-12" db="EMBL/GenBank/DDBJ databases">
        <title>Whole genome sequences of four Staphylococcus schleiferi canine isolates.</title>
        <authorList>
            <person name="Misic A.M."/>
            <person name="Cain C."/>
            <person name="Morris D.O."/>
            <person name="Rankin S."/>
            <person name="Beiting D."/>
        </authorList>
    </citation>
    <scope>NUCLEOTIDE SEQUENCE</scope>
</reference>
<protein>
    <recommendedName>
        <fullName evidence="1">DNA-directed RNA polymerase</fullName>
        <ecNumber evidence="1">2.7.7.6</ecNumber>
    </recommendedName>
</protein>
<name>A0A0K0MCT7_9EURO</name>
<feature type="domain" description="RNA polymerase Rpb1" evidence="7">
    <location>
        <begin position="2"/>
        <end position="196"/>
    </location>
</feature>
<evidence type="ECO:0000256" key="6">
    <source>
        <dbReference type="SAM" id="MobiDB-lite"/>
    </source>
</evidence>
<dbReference type="EC" id="2.7.7.6" evidence="1"/>
<keyword evidence="5" id="KW-0804">Transcription</keyword>
<dbReference type="Pfam" id="PF04997">
    <property type="entry name" value="RNA_pol_Rpb1_1"/>
    <property type="match status" value="1"/>
</dbReference>
<evidence type="ECO:0000256" key="2">
    <source>
        <dbReference type="ARBA" id="ARBA00022478"/>
    </source>
</evidence>
<gene>
    <name evidence="8" type="primary">RPB1</name>
</gene>
<dbReference type="GO" id="GO:0006351">
    <property type="term" value="P:DNA-templated transcription"/>
    <property type="evidence" value="ECO:0007669"/>
    <property type="project" value="InterPro"/>
</dbReference>
<dbReference type="EMBL" id="KP226523">
    <property type="protein sequence ID" value="AKA54417.1"/>
    <property type="molecule type" value="Genomic_DNA"/>
</dbReference>
<dbReference type="PANTHER" id="PTHR19376:SF37">
    <property type="entry name" value="DNA-DIRECTED RNA POLYMERASE II SUBUNIT RPB1"/>
    <property type="match status" value="1"/>
</dbReference>
<evidence type="ECO:0000256" key="1">
    <source>
        <dbReference type="ARBA" id="ARBA00012418"/>
    </source>
</evidence>
<evidence type="ECO:0000256" key="5">
    <source>
        <dbReference type="ARBA" id="ARBA00023163"/>
    </source>
</evidence>